<accession>A0A2P2JBU0</accession>
<dbReference type="AlphaFoldDB" id="A0A2P2JBU0"/>
<proteinExistence type="predicted"/>
<sequence>MFCSKQIRIMKRVLQVRMIKEGIYRRQETRK</sequence>
<protein>
    <submittedName>
        <fullName evidence="1">Uncharacterized protein</fullName>
    </submittedName>
</protein>
<evidence type="ECO:0000313" key="1">
    <source>
        <dbReference type="EMBL" id="MBW90944.1"/>
    </source>
</evidence>
<name>A0A2P2JBU0_RHIMU</name>
<dbReference type="EMBL" id="GGEC01010461">
    <property type="protein sequence ID" value="MBW90944.1"/>
    <property type="molecule type" value="Transcribed_RNA"/>
</dbReference>
<reference evidence="1" key="1">
    <citation type="submission" date="2018-02" db="EMBL/GenBank/DDBJ databases">
        <title>Rhizophora mucronata_Transcriptome.</title>
        <authorList>
            <person name="Meera S.P."/>
            <person name="Sreeshan A."/>
            <person name="Augustine A."/>
        </authorList>
    </citation>
    <scope>NUCLEOTIDE SEQUENCE</scope>
    <source>
        <tissue evidence="1">Leaf</tissue>
    </source>
</reference>
<organism evidence="1">
    <name type="scientific">Rhizophora mucronata</name>
    <name type="common">Asiatic mangrove</name>
    <dbReference type="NCBI Taxonomy" id="61149"/>
    <lineage>
        <taxon>Eukaryota</taxon>
        <taxon>Viridiplantae</taxon>
        <taxon>Streptophyta</taxon>
        <taxon>Embryophyta</taxon>
        <taxon>Tracheophyta</taxon>
        <taxon>Spermatophyta</taxon>
        <taxon>Magnoliopsida</taxon>
        <taxon>eudicotyledons</taxon>
        <taxon>Gunneridae</taxon>
        <taxon>Pentapetalae</taxon>
        <taxon>rosids</taxon>
        <taxon>fabids</taxon>
        <taxon>Malpighiales</taxon>
        <taxon>Rhizophoraceae</taxon>
        <taxon>Rhizophora</taxon>
    </lineage>
</organism>